<evidence type="ECO:0000313" key="2">
    <source>
        <dbReference type="Proteomes" id="UP000092444"/>
    </source>
</evidence>
<dbReference type="Proteomes" id="UP000092444">
    <property type="component" value="Unassembled WGS sequence"/>
</dbReference>
<accession>A0A1B0FQH2</accession>
<dbReference type="VEuPathDB" id="VectorBase:GMOY006157"/>
<dbReference type="EMBL" id="CCAG010004931">
    <property type="status" value="NOT_ANNOTATED_CDS"/>
    <property type="molecule type" value="Genomic_DNA"/>
</dbReference>
<proteinExistence type="predicted"/>
<sequence>MLRLRSQTQQLLHMQSTFGLLQIIQQIKLNSLCIYQEHCQQMLQIDLNQNKTKINNPHVERDAILRTSIQYQLIQYPSIENLDIIE</sequence>
<protein>
    <submittedName>
        <fullName evidence="1">Uncharacterized protein</fullName>
    </submittedName>
</protein>
<dbReference type="EnsemblMetazoa" id="GMOY006157-RA">
    <property type="protein sequence ID" value="GMOY006157-PA"/>
    <property type="gene ID" value="GMOY006157"/>
</dbReference>
<reference evidence="1" key="1">
    <citation type="submission" date="2020-05" db="UniProtKB">
        <authorList>
            <consortium name="EnsemblMetazoa"/>
        </authorList>
    </citation>
    <scope>IDENTIFICATION</scope>
    <source>
        <strain evidence="1">Yale</strain>
    </source>
</reference>
<evidence type="ECO:0000313" key="1">
    <source>
        <dbReference type="EnsemblMetazoa" id="GMOY006157-PA"/>
    </source>
</evidence>
<dbReference type="AlphaFoldDB" id="A0A1B0FQH2"/>
<name>A0A1B0FQH2_GLOMM</name>
<organism evidence="1 2">
    <name type="scientific">Glossina morsitans morsitans</name>
    <name type="common">Savannah tsetse fly</name>
    <dbReference type="NCBI Taxonomy" id="37546"/>
    <lineage>
        <taxon>Eukaryota</taxon>
        <taxon>Metazoa</taxon>
        <taxon>Ecdysozoa</taxon>
        <taxon>Arthropoda</taxon>
        <taxon>Hexapoda</taxon>
        <taxon>Insecta</taxon>
        <taxon>Pterygota</taxon>
        <taxon>Neoptera</taxon>
        <taxon>Endopterygota</taxon>
        <taxon>Diptera</taxon>
        <taxon>Brachycera</taxon>
        <taxon>Muscomorpha</taxon>
        <taxon>Hippoboscoidea</taxon>
        <taxon>Glossinidae</taxon>
        <taxon>Glossina</taxon>
    </lineage>
</organism>
<keyword evidence="2" id="KW-1185">Reference proteome</keyword>